<dbReference type="OrthoDB" id="6359816at2759"/>
<accession>A0A9Q0LK65</accession>
<comment type="caution">
    <text evidence="2">The sequence shown here is derived from an EMBL/GenBank/DDBJ whole genome shotgun (WGS) entry which is preliminary data.</text>
</comment>
<dbReference type="Gene3D" id="3.30.710.10">
    <property type="entry name" value="Potassium Channel Kv1.1, Chain A"/>
    <property type="match status" value="1"/>
</dbReference>
<dbReference type="AlphaFoldDB" id="A0A9Q0LK65"/>
<dbReference type="EMBL" id="JAPDFW010000071">
    <property type="protein sequence ID" value="KAJ5073909.1"/>
    <property type="molecule type" value="Genomic_DNA"/>
</dbReference>
<dbReference type="Proteomes" id="UP001149090">
    <property type="component" value="Unassembled WGS sequence"/>
</dbReference>
<gene>
    <name evidence="2" type="ORF">M0811_08182</name>
</gene>
<name>A0A9Q0LK65_ANAIG</name>
<dbReference type="SUPFAM" id="SSF54695">
    <property type="entry name" value="POZ domain"/>
    <property type="match status" value="1"/>
</dbReference>
<dbReference type="InterPro" id="IPR000210">
    <property type="entry name" value="BTB/POZ_dom"/>
</dbReference>
<proteinExistence type="predicted"/>
<sequence length="157" mass="19064">MQENINKEIIFKDIKFESLLMILEYIYSNRFFPPSVELAIIEKNTTFICNSNKIILDLFILSDYFQMDRLKQLCEVNLSQTLSHEMLIPTLQIAKTYNSEFLLEFCYWEIGNNFINFQKRKDFKKLEKEDLVKIKKFQYPPQEYIDWQKKYGELNKQ</sequence>
<protein>
    <submittedName>
        <fullName evidence="2">Kelch-like protein</fullName>
    </submittedName>
</protein>
<evidence type="ECO:0000313" key="3">
    <source>
        <dbReference type="Proteomes" id="UP001149090"/>
    </source>
</evidence>
<evidence type="ECO:0000313" key="2">
    <source>
        <dbReference type="EMBL" id="KAJ5073909.1"/>
    </source>
</evidence>
<feature type="domain" description="BTB" evidence="1">
    <location>
        <begin position="5"/>
        <end position="81"/>
    </location>
</feature>
<dbReference type="Pfam" id="PF00651">
    <property type="entry name" value="BTB"/>
    <property type="match status" value="1"/>
</dbReference>
<keyword evidence="3" id="KW-1185">Reference proteome</keyword>
<organism evidence="2 3">
    <name type="scientific">Anaeramoeba ignava</name>
    <name type="common">Anaerobic marine amoeba</name>
    <dbReference type="NCBI Taxonomy" id="1746090"/>
    <lineage>
        <taxon>Eukaryota</taxon>
        <taxon>Metamonada</taxon>
        <taxon>Anaeramoebidae</taxon>
        <taxon>Anaeramoeba</taxon>
    </lineage>
</organism>
<evidence type="ECO:0000259" key="1">
    <source>
        <dbReference type="Pfam" id="PF00651"/>
    </source>
</evidence>
<dbReference type="InterPro" id="IPR011333">
    <property type="entry name" value="SKP1/BTB/POZ_sf"/>
</dbReference>
<reference evidence="2" key="1">
    <citation type="submission" date="2022-10" db="EMBL/GenBank/DDBJ databases">
        <title>Novel sulphate-reducing endosymbionts in the free-living metamonad Anaeramoeba.</title>
        <authorList>
            <person name="Jerlstrom-Hultqvist J."/>
            <person name="Cepicka I."/>
            <person name="Gallot-Lavallee L."/>
            <person name="Salas-Leiva D."/>
            <person name="Curtis B.A."/>
            <person name="Zahonova K."/>
            <person name="Pipaliya S."/>
            <person name="Dacks J."/>
            <person name="Roger A.J."/>
        </authorList>
    </citation>
    <scope>NUCLEOTIDE SEQUENCE</scope>
    <source>
        <strain evidence="2">BMAN</strain>
    </source>
</reference>